<dbReference type="OrthoDB" id="7456916at2"/>
<keyword evidence="11" id="KW-1185">Reference proteome</keyword>
<keyword evidence="6" id="KW-0408">Iron</keyword>
<dbReference type="InterPro" id="IPR017941">
    <property type="entry name" value="Rieske_2Fe-2S"/>
</dbReference>
<evidence type="ECO:0000256" key="6">
    <source>
        <dbReference type="ARBA" id="ARBA00023004"/>
    </source>
</evidence>
<sequence>MSTLDGTSPLVLVDREHHSFSVARRSFVDPGILEAERERIFGRCWLYLGHESELAKPGDFVTRQVGGRHVIFAKTPKGEFRALLNTCAHRGARVCRERSGNAKSFQCFYHGWIFGLDGNLRHLPDEAAYPADFKDRPTSGLKSVPRFERYRGFAFVCFDENAVPLTDYLGQATEYIDIVADQSEAGMTVVGGTQEYSIRANWKLLAENSYDGYHAATNHATYLDYLRNTNGGLANVALTGEGRDLGNGHAVVEYKAPWGRPVAQWIPMWGEQGKAEIEAIHARLVERHGEERAARIATRNRNLVIFPNLVINDIMAVTIRTFYPVSTDYMQINAWALAPSEESSWAREYRLFNFLEFLGPGGFATPDDIEALEQCQRGYANAGEVGWNDISKGMNRTPPAYDDEAQMRAFWTQWNRRIADGVAA</sequence>
<evidence type="ECO:0000256" key="1">
    <source>
        <dbReference type="ARBA" id="ARBA00008751"/>
    </source>
</evidence>
<dbReference type="GO" id="GO:0051537">
    <property type="term" value="F:2 iron, 2 sulfur cluster binding"/>
    <property type="evidence" value="ECO:0007669"/>
    <property type="project" value="UniProtKB-KW"/>
</dbReference>
<proteinExistence type="inferred from homology"/>
<evidence type="ECO:0000256" key="8">
    <source>
        <dbReference type="ARBA" id="ARBA00023027"/>
    </source>
</evidence>
<dbReference type="PRINTS" id="PR00090">
    <property type="entry name" value="RNGDIOXGNASE"/>
</dbReference>
<dbReference type="InterPro" id="IPR015879">
    <property type="entry name" value="Ring_hydroxy_dOase_asu_C_dom"/>
</dbReference>
<dbReference type="SUPFAM" id="SSF55961">
    <property type="entry name" value="Bet v1-like"/>
    <property type="match status" value="1"/>
</dbReference>
<organism evidence="10 11">
    <name type="scientific">Zavarzinia compransoris</name>
    <dbReference type="NCBI Taxonomy" id="1264899"/>
    <lineage>
        <taxon>Bacteria</taxon>
        <taxon>Pseudomonadati</taxon>
        <taxon>Pseudomonadota</taxon>
        <taxon>Alphaproteobacteria</taxon>
        <taxon>Rhodospirillales</taxon>
        <taxon>Zavarziniaceae</taxon>
        <taxon>Zavarzinia</taxon>
    </lineage>
</organism>
<dbReference type="PANTHER" id="PTHR43756">
    <property type="entry name" value="CHOLINE MONOOXYGENASE, CHLOROPLASTIC"/>
    <property type="match status" value="1"/>
</dbReference>
<dbReference type="Pfam" id="PF00355">
    <property type="entry name" value="Rieske"/>
    <property type="match status" value="1"/>
</dbReference>
<dbReference type="GO" id="GO:0051213">
    <property type="term" value="F:dioxygenase activity"/>
    <property type="evidence" value="ECO:0007669"/>
    <property type="project" value="UniProtKB-KW"/>
</dbReference>
<dbReference type="PANTHER" id="PTHR43756:SF1">
    <property type="entry name" value="3-PHENYLPROPIONATE_CINNAMIC ACID DIOXYGENASE SUBUNIT ALPHA"/>
    <property type="match status" value="1"/>
</dbReference>
<dbReference type="GO" id="GO:0005506">
    <property type="term" value="F:iron ion binding"/>
    <property type="evidence" value="ECO:0007669"/>
    <property type="project" value="InterPro"/>
</dbReference>
<dbReference type="EMBL" id="QGLF01000003">
    <property type="protein sequence ID" value="PWR20960.1"/>
    <property type="molecule type" value="Genomic_DNA"/>
</dbReference>
<evidence type="ECO:0000256" key="4">
    <source>
        <dbReference type="ARBA" id="ARBA00022964"/>
    </source>
</evidence>
<evidence type="ECO:0000313" key="11">
    <source>
        <dbReference type="Proteomes" id="UP000246077"/>
    </source>
</evidence>
<gene>
    <name evidence="10" type="ORF">DKG75_13295</name>
</gene>
<dbReference type="Gene3D" id="2.102.10.10">
    <property type="entry name" value="Rieske [2Fe-2S] iron-sulphur domain"/>
    <property type="match status" value="1"/>
</dbReference>
<dbReference type="InterPro" id="IPR036922">
    <property type="entry name" value="Rieske_2Fe-2S_sf"/>
</dbReference>
<keyword evidence="5" id="KW-0560">Oxidoreductase</keyword>
<dbReference type="InterPro" id="IPR015881">
    <property type="entry name" value="ARHD_Rieske_2Fe_2S"/>
</dbReference>
<dbReference type="Gene3D" id="3.90.380.10">
    <property type="entry name" value="Naphthalene 1,2-dioxygenase Alpha Subunit, Chain A, domain 1"/>
    <property type="match status" value="1"/>
</dbReference>
<evidence type="ECO:0000256" key="3">
    <source>
        <dbReference type="ARBA" id="ARBA00022723"/>
    </source>
</evidence>
<evidence type="ECO:0000256" key="7">
    <source>
        <dbReference type="ARBA" id="ARBA00023014"/>
    </source>
</evidence>
<keyword evidence="8" id="KW-0520">NAD</keyword>
<evidence type="ECO:0000259" key="9">
    <source>
        <dbReference type="PROSITE" id="PS51296"/>
    </source>
</evidence>
<dbReference type="SUPFAM" id="SSF50022">
    <property type="entry name" value="ISP domain"/>
    <property type="match status" value="1"/>
</dbReference>
<evidence type="ECO:0000256" key="2">
    <source>
        <dbReference type="ARBA" id="ARBA00022714"/>
    </source>
</evidence>
<dbReference type="InterPro" id="IPR001663">
    <property type="entry name" value="Rng_hydr_dOase-A"/>
</dbReference>
<dbReference type="PROSITE" id="PS00570">
    <property type="entry name" value="RING_HYDROXYL_ALPHA"/>
    <property type="match status" value="1"/>
</dbReference>
<evidence type="ECO:0000313" key="10">
    <source>
        <dbReference type="EMBL" id="PWR20960.1"/>
    </source>
</evidence>
<reference evidence="11" key="1">
    <citation type="submission" date="2018-05" db="EMBL/GenBank/DDBJ databases">
        <title>Zavarzinia sp. HR-AS.</title>
        <authorList>
            <person name="Lee Y."/>
            <person name="Jeon C.O."/>
        </authorList>
    </citation>
    <scope>NUCLEOTIDE SEQUENCE [LARGE SCALE GENOMIC DNA]</scope>
    <source>
        <strain evidence="11">DSM 1231</strain>
    </source>
</reference>
<accession>A0A317E420</accession>
<dbReference type="RefSeq" id="WP_109921604.1">
    <property type="nucleotide sequence ID" value="NZ_QGLF01000003.1"/>
</dbReference>
<comment type="caution">
    <text evidence="10">The sequence shown here is derived from an EMBL/GenBank/DDBJ whole genome shotgun (WGS) entry which is preliminary data.</text>
</comment>
<dbReference type="PROSITE" id="PS51296">
    <property type="entry name" value="RIESKE"/>
    <property type="match status" value="1"/>
</dbReference>
<dbReference type="AlphaFoldDB" id="A0A317E420"/>
<evidence type="ECO:0000256" key="5">
    <source>
        <dbReference type="ARBA" id="ARBA00023002"/>
    </source>
</evidence>
<dbReference type="CDD" id="cd08879">
    <property type="entry name" value="RHO_alpha_C_AntDO-like"/>
    <property type="match status" value="1"/>
</dbReference>
<dbReference type="Pfam" id="PF00848">
    <property type="entry name" value="Ring_hydroxyl_A"/>
    <property type="match status" value="1"/>
</dbReference>
<protein>
    <submittedName>
        <fullName evidence="10">p-cumate dioxygenase</fullName>
    </submittedName>
</protein>
<dbReference type="Proteomes" id="UP000246077">
    <property type="component" value="Unassembled WGS sequence"/>
</dbReference>
<comment type="similarity">
    <text evidence="1">Belongs to the bacterial ring-hydroxylating dioxygenase alpha subunit family.</text>
</comment>
<keyword evidence="4 10" id="KW-0223">Dioxygenase</keyword>
<keyword evidence="2" id="KW-0001">2Fe-2S</keyword>
<keyword evidence="3" id="KW-0479">Metal-binding</keyword>
<name>A0A317E420_9PROT</name>
<feature type="domain" description="Rieske" evidence="9">
    <location>
        <begin position="46"/>
        <end position="156"/>
    </location>
</feature>
<dbReference type="CDD" id="cd03469">
    <property type="entry name" value="Rieske_RO_Alpha_N"/>
    <property type="match status" value="1"/>
</dbReference>
<keyword evidence="7" id="KW-0411">Iron-sulfur</keyword>